<dbReference type="PROSITE" id="PS50994">
    <property type="entry name" value="INTEGRASE"/>
    <property type="match status" value="1"/>
</dbReference>
<dbReference type="PANTHER" id="PTHR35004">
    <property type="entry name" value="TRANSPOSASE RV3428C-RELATED"/>
    <property type="match status" value="1"/>
</dbReference>
<dbReference type="Gene3D" id="3.30.420.10">
    <property type="entry name" value="Ribonuclease H-like superfamily/Ribonuclease H"/>
    <property type="match status" value="1"/>
</dbReference>
<feature type="region of interest" description="Disordered" evidence="1">
    <location>
        <begin position="300"/>
        <end position="328"/>
    </location>
</feature>
<reference evidence="4" key="1">
    <citation type="submission" date="2023-07" db="EMBL/GenBank/DDBJ databases">
        <title>Structural and functional analysis of rice phyllospheric bacteria for their antimicrobial properties and defense elicitation against blast disease.</title>
        <authorList>
            <person name="Sahu K.P."/>
            <person name="Asharani P."/>
            <person name="Kumar M."/>
            <person name="Reddy B."/>
            <person name="Kumar A."/>
        </authorList>
    </citation>
    <scope>NUCLEOTIDE SEQUENCE [LARGE SCALE GENOMIC DNA]</scope>
    <source>
        <strain evidence="4">OsEp_Plm_30P10</strain>
    </source>
</reference>
<dbReference type="InterPro" id="IPR047797">
    <property type="entry name" value="ISNCY_transpos"/>
</dbReference>
<protein>
    <submittedName>
        <fullName evidence="3">ISNCY family transposase</fullName>
    </submittedName>
</protein>
<feature type="non-terminal residue" evidence="3">
    <location>
        <position position="1"/>
    </location>
</feature>
<gene>
    <name evidence="3" type="ORF">N4G40_18520</name>
</gene>
<proteinExistence type="predicted"/>
<feature type="compositionally biased region" description="Basic residues" evidence="1">
    <location>
        <begin position="314"/>
        <end position="326"/>
    </location>
</feature>
<sequence length="352" mass="40442">ETVRQLMVRAGLWIPRKMRAPRIQQPRYRRACVGELIQIDGCDHRWFEERGPACTLLVYVDDATSRLMQLHFVKSESTFTYFDATRGYLEQHGKPLAFYSDKASVFRINNKNAVGGDGQTQFGRAMNELNITGICANTRSAKGRVERAHLTLQDRLVKELRLRKISTPEAANAFAAEFMADYNRRFAKAPRHDFDVHRPLDAGDNLEQIFTWREPRRVSKSLTVQYDKTLYLLEDNEKSRRVMGKYIEVYHYPDGRIKLWGNNAALPCSAYDRLAEVDQGAIVENKRLGHVLAAAKRVQDKRDDTRSLSVPTTHRARKKDPAKKPQRALNENDLLEALADLQAHNKEIFGKT</sequence>
<name>A0ABU5LJZ6_9GAMM</name>
<dbReference type="InterPro" id="IPR001584">
    <property type="entry name" value="Integrase_cat-core"/>
</dbReference>
<dbReference type="InterPro" id="IPR012337">
    <property type="entry name" value="RNaseH-like_sf"/>
</dbReference>
<feature type="domain" description="Integrase catalytic" evidence="2">
    <location>
        <begin position="22"/>
        <end position="207"/>
    </location>
</feature>
<keyword evidence="4" id="KW-1185">Reference proteome</keyword>
<evidence type="ECO:0000313" key="4">
    <source>
        <dbReference type="Proteomes" id="UP001288620"/>
    </source>
</evidence>
<organism evidence="3 4">
    <name type="scientific">Pantoea eucrina</name>
    <dbReference type="NCBI Taxonomy" id="472693"/>
    <lineage>
        <taxon>Bacteria</taxon>
        <taxon>Pseudomonadati</taxon>
        <taxon>Pseudomonadota</taxon>
        <taxon>Gammaproteobacteria</taxon>
        <taxon>Enterobacterales</taxon>
        <taxon>Erwiniaceae</taxon>
        <taxon>Pantoea</taxon>
    </lineage>
</organism>
<dbReference type="InterPro" id="IPR036397">
    <property type="entry name" value="RNaseH_sf"/>
</dbReference>
<evidence type="ECO:0000313" key="3">
    <source>
        <dbReference type="EMBL" id="MDZ7280252.1"/>
    </source>
</evidence>
<evidence type="ECO:0000259" key="2">
    <source>
        <dbReference type="PROSITE" id="PS50994"/>
    </source>
</evidence>
<accession>A0ABU5LJZ6</accession>
<dbReference type="SUPFAM" id="SSF53098">
    <property type="entry name" value="Ribonuclease H-like"/>
    <property type="match status" value="1"/>
</dbReference>
<dbReference type="RefSeq" id="WP_322544141.1">
    <property type="nucleotide sequence ID" value="NZ_JAOBTT010000002.1"/>
</dbReference>
<comment type="caution">
    <text evidence="3">The sequence shown here is derived from an EMBL/GenBank/DDBJ whole genome shotgun (WGS) entry which is preliminary data.</text>
</comment>
<dbReference type="NCBIfam" id="NF033594">
    <property type="entry name" value="transpos_ISNCY_2"/>
    <property type="match status" value="1"/>
</dbReference>
<dbReference type="Proteomes" id="UP001288620">
    <property type="component" value="Unassembled WGS sequence"/>
</dbReference>
<dbReference type="EMBL" id="JAOBTT010000002">
    <property type="protein sequence ID" value="MDZ7280252.1"/>
    <property type="molecule type" value="Genomic_DNA"/>
</dbReference>
<dbReference type="PANTHER" id="PTHR35004:SF7">
    <property type="entry name" value="INTEGRASE PROTEIN"/>
    <property type="match status" value="1"/>
</dbReference>
<evidence type="ECO:0000256" key="1">
    <source>
        <dbReference type="SAM" id="MobiDB-lite"/>
    </source>
</evidence>